<dbReference type="STRING" id="157783.LK03_01675"/>
<accession>A0A089WHE8</accession>
<dbReference type="GeneID" id="33053454"/>
<dbReference type="EMBL" id="CP009455">
    <property type="protein sequence ID" value="AIR88026.1"/>
    <property type="molecule type" value="Genomic_DNA"/>
</dbReference>
<keyword evidence="2" id="KW-1185">Reference proteome</keyword>
<protein>
    <submittedName>
        <fullName evidence="1">Uncharacterized protein</fullName>
    </submittedName>
</protein>
<proteinExistence type="predicted"/>
<dbReference type="AlphaFoldDB" id="A0A089WHE8"/>
<dbReference type="KEGG" id="psw:LK03_01675"/>
<reference evidence="1 2" key="1">
    <citation type="submission" date="2014-09" db="EMBL/GenBank/DDBJ databases">
        <authorList>
            <person name="Chan K.-G."/>
        </authorList>
    </citation>
    <scope>NUCLEOTIDE SEQUENCE [LARGE SCALE GENOMIC DNA]</scope>
    <source>
        <strain evidence="1 2">ND07</strain>
    </source>
</reference>
<name>A0A089WHE8_9PSED</name>
<dbReference type="Proteomes" id="UP000029493">
    <property type="component" value="Chromosome"/>
</dbReference>
<evidence type="ECO:0000313" key="2">
    <source>
        <dbReference type="Proteomes" id="UP000029493"/>
    </source>
</evidence>
<organism evidence="1 2">
    <name type="scientific">Pseudomonas cremoricolorata</name>
    <dbReference type="NCBI Taxonomy" id="157783"/>
    <lineage>
        <taxon>Bacteria</taxon>
        <taxon>Pseudomonadati</taxon>
        <taxon>Pseudomonadota</taxon>
        <taxon>Gammaproteobacteria</taxon>
        <taxon>Pseudomonadales</taxon>
        <taxon>Pseudomonadaceae</taxon>
        <taxon>Pseudomonas</taxon>
    </lineage>
</organism>
<sequence length="160" mass="16466">MEALDDGFVVRCGVGKLGFAPLEVPGRAVASGHQFRGGIADQRGIEGMGLLRPGRGVEPDGEGVAQAILIGFDGPQRTVAEQRVADHHVHLLGDMALRGLQVGPGLMGFRHALATWGGIGFVAAVPPDAGEADVLGDLIVLGPHAPVFEVAQVDVAARAQ</sequence>
<gene>
    <name evidence="1" type="ORF">LK03_01675</name>
</gene>
<evidence type="ECO:0000313" key="1">
    <source>
        <dbReference type="EMBL" id="AIR88026.1"/>
    </source>
</evidence>